<evidence type="ECO:0000256" key="1">
    <source>
        <dbReference type="SAM" id="MobiDB-lite"/>
    </source>
</evidence>
<protein>
    <recommendedName>
        <fullName evidence="2">DUF4592 domain-containing protein</fullName>
    </recommendedName>
</protein>
<feature type="domain" description="DUF4592" evidence="2">
    <location>
        <begin position="131"/>
        <end position="267"/>
    </location>
</feature>
<evidence type="ECO:0000259" key="2">
    <source>
        <dbReference type="Pfam" id="PF15262"/>
    </source>
</evidence>
<sequence length="959" mass="105539">MCLTMQLIRKNMESNSGESDGNTEELTGRKKSRFKALKTRLFGKLKRKDSEGLMKQSQSASDMTAPQRGREGYDSEEDFLYPKGTLGSRALSHDSIFLADQTQSSAEPTRVLSQENVHDKIKALQLKLQQQNLRLGPAPLRIPTKRFEDSGTTSEDDGLPNSPPEVSFQDGPTRGAPYKFPDRHHSSLSLAGTGSEEEEQAPSWSLSRPLSPVSCLSSPPSSPIPPAVPDSLGIDFSSPAQFTPSLDTSAARHRMAVKPRKQRASNKGKRGPATVYRSRSESMHDLSITLSEGEELVDEVIDLPMPAGRVRAHSVQIMKSETESHNSFETDPAPLPLSMHVLDLENPIPGFGSGPDITENEDPRQKQLEELVITNPLFLKPMPQELIKSEPSSRTASIKEVSVDELTVDVDEPMSNDNSMAVDLHVCQEKRENTGTYITQTLEPVNPEQDLDVLSQYELPLTSTEAVAIMACGEKTDKMVSNPTAKDPHPTGSPTKYRPIPAPRARKSPLGPHDPISQRESSEFSAQRRSRTSESSEGESVDNPEEPPKTLLTFNEQDMTLDISEDERRKEAQWNLLTTAGKRATATSPVSRATGKPEETVLEMKEAGNKEKTSNAEEESRSAFGVKLRTTSMSLRYRAEVAQTEATLKRHSLEAGSVRSISENLSIGHAEPAQTSHPCRDEGSHFKRDQQITHLRSSLSLTSESRSTVVSPAGDIQSKEASRTLRHLDDTDLQAKDQIADAGSRPSLRTSREPEGLSLEPVWMSMAREKTRSHQQQHSSKAMMETSTPPQQSAPRSSMQPKPPARTNQLTLQPQHPVQPAAKPTPTATQSATQTPTLPKPFPRTPSDKPALAKWRTEMASVSQGKTESTALVEQKKDGLNVTEHKKFHTSCKPETTDGEWSNHISKPALSTATNLESHLSSPAVAQQLQQQPTAEHSQPSWMALAKRKSMAWSDKSMD</sequence>
<reference evidence="3" key="3">
    <citation type="submission" date="2025-09" db="UniProtKB">
        <authorList>
            <consortium name="Ensembl"/>
        </authorList>
    </citation>
    <scope>IDENTIFICATION</scope>
</reference>
<dbReference type="AlphaFoldDB" id="A0AAY4EG16"/>
<feature type="compositionally biased region" description="Low complexity" evidence="1">
    <location>
        <begin position="697"/>
        <end position="711"/>
    </location>
</feature>
<feature type="region of interest" description="Disordered" evidence="1">
    <location>
        <begin position="135"/>
        <end position="282"/>
    </location>
</feature>
<feature type="region of interest" description="Disordered" evidence="1">
    <location>
        <begin position="478"/>
        <end position="625"/>
    </location>
</feature>
<feature type="compositionally biased region" description="Polar residues" evidence="1">
    <location>
        <begin position="899"/>
        <end position="941"/>
    </location>
</feature>
<organism evidence="3 4">
    <name type="scientific">Denticeps clupeoides</name>
    <name type="common">denticle herring</name>
    <dbReference type="NCBI Taxonomy" id="299321"/>
    <lineage>
        <taxon>Eukaryota</taxon>
        <taxon>Metazoa</taxon>
        <taxon>Chordata</taxon>
        <taxon>Craniata</taxon>
        <taxon>Vertebrata</taxon>
        <taxon>Euteleostomi</taxon>
        <taxon>Actinopterygii</taxon>
        <taxon>Neopterygii</taxon>
        <taxon>Teleostei</taxon>
        <taxon>Clupei</taxon>
        <taxon>Clupeiformes</taxon>
        <taxon>Denticipitoidei</taxon>
        <taxon>Denticipitidae</taxon>
        <taxon>Denticeps</taxon>
    </lineage>
</organism>
<feature type="compositionally biased region" description="Acidic residues" evidence="1">
    <location>
        <begin position="536"/>
        <end position="545"/>
    </location>
</feature>
<feature type="region of interest" description="Disordered" evidence="1">
    <location>
        <begin position="697"/>
        <end position="849"/>
    </location>
</feature>
<feature type="compositionally biased region" description="Polar residues" evidence="1">
    <location>
        <begin position="55"/>
        <end position="64"/>
    </location>
</feature>
<feature type="region of interest" description="Disordered" evidence="1">
    <location>
        <begin position="45"/>
        <end position="85"/>
    </location>
</feature>
<keyword evidence="4" id="KW-1185">Reference proteome</keyword>
<feature type="region of interest" description="Disordered" evidence="1">
    <location>
        <begin position="885"/>
        <end position="959"/>
    </location>
</feature>
<dbReference type="InterPro" id="IPR028030">
    <property type="entry name" value="DUF4592"/>
</dbReference>
<dbReference type="InterPro" id="IPR026713">
    <property type="entry name" value="CRACD-like"/>
</dbReference>
<dbReference type="Pfam" id="PF15262">
    <property type="entry name" value="DUF4592"/>
    <property type="match status" value="1"/>
</dbReference>
<feature type="compositionally biased region" description="Polar residues" evidence="1">
    <location>
        <begin position="774"/>
        <end position="816"/>
    </location>
</feature>
<feature type="compositionally biased region" description="Low complexity" evidence="1">
    <location>
        <begin position="818"/>
        <end position="837"/>
    </location>
</feature>
<feature type="compositionally biased region" description="Polar residues" evidence="1">
    <location>
        <begin position="238"/>
        <end position="248"/>
    </location>
</feature>
<dbReference type="Ensembl" id="ENSDCDT00010066927.1">
    <property type="protein sequence ID" value="ENSDCDP00010056289.1"/>
    <property type="gene ID" value="ENSDCDG00010032124.1"/>
</dbReference>
<feature type="compositionally biased region" description="Basic and acidic residues" evidence="1">
    <location>
        <begin position="717"/>
        <end position="739"/>
    </location>
</feature>
<feature type="compositionally biased region" description="Low complexity" evidence="1">
    <location>
        <begin position="205"/>
        <end position="219"/>
    </location>
</feature>
<name>A0AAY4EG16_9TELE</name>
<evidence type="ECO:0000313" key="4">
    <source>
        <dbReference type="Proteomes" id="UP000694580"/>
    </source>
</evidence>
<feature type="compositionally biased region" description="Basic residues" evidence="1">
    <location>
        <begin position="251"/>
        <end position="270"/>
    </location>
</feature>
<reference evidence="3 4" key="1">
    <citation type="submission" date="2020-06" db="EMBL/GenBank/DDBJ databases">
        <authorList>
            <consortium name="Wellcome Sanger Institute Data Sharing"/>
        </authorList>
    </citation>
    <scope>NUCLEOTIDE SEQUENCE [LARGE SCALE GENOMIC DNA]</scope>
</reference>
<reference evidence="3" key="2">
    <citation type="submission" date="2025-08" db="UniProtKB">
        <authorList>
            <consortium name="Ensembl"/>
        </authorList>
    </citation>
    <scope>IDENTIFICATION</scope>
</reference>
<dbReference type="PANTHER" id="PTHR47743:SF1">
    <property type="entry name" value="CRACD-LIKE PROTEIN"/>
    <property type="match status" value="1"/>
</dbReference>
<dbReference type="PANTHER" id="PTHR47743">
    <property type="entry name" value="KIAA1210 / KIAA1211 FAMILY MEMBER"/>
    <property type="match status" value="1"/>
</dbReference>
<accession>A0AAY4EG16</accession>
<dbReference type="Proteomes" id="UP000694580">
    <property type="component" value="Chromosome 15"/>
</dbReference>
<dbReference type="GeneTree" id="ENSGT00940000163031"/>
<gene>
    <name evidence="3" type="primary">CRACDL</name>
</gene>
<feature type="region of interest" description="Disordered" evidence="1">
    <location>
        <begin position="9"/>
        <end position="32"/>
    </location>
</feature>
<evidence type="ECO:0000313" key="3">
    <source>
        <dbReference type="Ensembl" id="ENSDCDP00010056289.1"/>
    </source>
</evidence>
<feature type="compositionally biased region" description="Basic and acidic residues" evidence="1">
    <location>
        <begin position="595"/>
        <end position="621"/>
    </location>
</feature>
<proteinExistence type="predicted"/>